<dbReference type="RefSeq" id="WP_184721825.1">
    <property type="nucleotide sequence ID" value="NZ_JACHJP010000010.1"/>
</dbReference>
<keyword evidence="3" id="KW-0902">Two-component regulatory system</keyword>
<evidence type="ECO:0000256" key="4">
    <source>
        <dbReference type="SAM" id="Phobius"/>
    </source>
</evidence>
<dbReference type="PANTHER" id="PTHR24421">
    <property type="entry name" value="NITRATE/NITRITE SENSOR PROTEIN NARX-RELATED"/>
    <property type="match status" value="1"/>
</dbReference>
<dbReference type="Pfam" id="PF07730">
    <property type="entry name" value="HisKA_3"/>
    <property type="match status" value="1"/>
</dbReference>
<proteinExistence type="predicted"/>
<dbReference type="CDD" id="cd16917">
    <property type="entry name" value="HATPase_UhpB-NarQ-NarX-like"/>
    <property type="match status" value="1"/>
</dbReference>
<sequence>MTRGLRFLTEEVQTGTDGPQPRWKRIGWLSIGMVYLFFPVSEIASGKLRGPQAVWAVLGLGVFVLAYLGAALSRWQDGEDGEGRVGPVTYTMVAVATVLAVVLPVAFGGGWLTLPIYTTVIYSMALSSRVSAVAAVAMGTVVLLIGLLKDHDLGSTVVLVFQVLTLTVLFTRVRRTKILVVQLRQAQREVARLAAGEERLRIARDLHDLLGHSLSLIVLKSELAGRLAESGSERALPEIRDIESVARQSLVEVRDAVTGYRQRGLSGELDGARAALEAAGTRVSVRLAGTPLPDHLDGLLGWAVREGVTNVIRHAGADSCAIEVSYDGSTGVLEIVDDGDGAVPYGTEQGNGLAGLAERVEAAGGTVSAGPRGGGFALRVAVPSAGAGA</sequence>
<keyword evidence="4" id="KW-1133">Transmembrane helix</keyword>
<evidence type="ECO:0000259" key="5">
    <source>
        <dbReference type="Pfam" id="PF07730"/>
    </source>
</evidence>
<dbReference type="AlphaFoldDB" id="A0A7W7QTL7"/>
<dbReference type="GO" id="GO:0016020">
    <property type="term" value="C:membrane"/>
    <property type="evidence" value="ECO:0007669"/>
    <property type="project" value="InterPro"/>
</dbReference>
<dbReference type="InterPro" id="IPR050482">
    <property type="entry name" value="Sensor_HK_TwoCompSys"/>
</dbReference>
<reference evidence="6 7" key="1">
    <citation type="submission" date="2020-08" db="EMBL/GenBank/DDBJ databases">
        <title>Genomic Encyclopedia of Type Strains, Phase III (KMG-III): the genomes of soil and plant-associated and newly described type strains.</title>
        <authorList>
            <person name="Whitman W."/>
        </authorList>
    </citation>
    <scope>NUCLEOTIDE SEQUENCE [LARGE SCALE GENOMIC DNA]</scope>
    <source>
        <strain evidence="6 7">CECT 8840</strain>
    </source>
</reference>
<keyword evidence="1 6" id="KW-0808">Transferase</keyword>
<dbReference type="InterPro" id="IPR011712">
    <property type="entry name" value="Sig_transdc_His_kin_sub3_dim/P"/>
</dbReference>
<feature type="transmembrane region" description="Helical" evidence="4">
    <location>
        <begin position="126"/>
        <end position="147"/>
    </location>
</feature>
<dbReference type="EC" id="2.7.13.3" evidence="6"/>
<feature type="transmembrane region" description="Helical" evidence="4">
    <location>
        <begin position="92"/>
        <end position="114"/>
    </location>
</feature>
<evidence type="ECO:0000256" key="1">
    <source>
        <dbReference type="ARBA" id="ARBA00022679"/>
    </source>
</evidence>
<keyword evidence="7" id="KW-1185">Reference proteome</keyword>
<evidence type="ECO:0000256" key="3">
    <source>
        <dbReference type="ARBA" id="ARBA00023012"/>
    </source>
</evidence>
<organism evidence="6 7">
    <name type="scientific">Streptosporangium saharense</name>
    <dbReference type="NCBI Taxonomy" id="1706840"/>
    <lineage>
        <taxon>Bacteria</taxon>
        <taxon>Bacillati</taxon>
        <taxon>Actinomycetota</taxon>
        <taxon>Actinomycetes</taxon>
        <taxon>Streptosporangiales</taxon>
        <taxon>Streptosporangiaceae</taxon>
        <taxon>Streptosporangium</taxon>
    </lineage>
</organism>
<keyword evidence="2 6" id="KW-0418">Kinase</keyword>
<feature type="domain" description="Signal transduction histidine kinase subgroup 3 dimerisation and phosphoacceptor" evidence="5">
    <location>
        <begin position="198"/>
        <end position="264"/>
    </location>
</feature>
<dbReference type="InterPro" id="IPR036890">
    <property type="entry name" value="HATPase_C_sf"/>
</dbReference>
<feature type="transmembrane region" description="Helical" evidence="4">
    <location>
        <begin position="53"/>
        <end position="72"/>
    </location>
</feature>
<dbReference type="EMBL" id="JACHJP010000010">
    <property type="protein sequence ID" value="MBB4919506.1"/>
    <property type="molecule type" value="Genomic_DNA"/>
</dbReference>
<dbReference type="GO" id="GO:0046983">
    <property type="term" value="F:protein dimerization activity"/>
    <property type="evidence" value="ECO:0007669"/>
    <property type="project" value="InterPro"/>
</dbReference>
<dbReference type="GO" id="GO:0000155">
    <property type="term" value="F:phosphorelay sensor kinase activity"/>
    <property type="evidence" value="ECO:0007669"/>
    <property type="project" value="InterPro"/>
</dbReference>
<gene>
    <name evidence="6" type="ORF">FHS44_006649</name>
</gene>
<dbReference type="SUPFAM" id="SSF55874">
    <property type="entry name" value="ATPase domain of HSP90 chaperone/DNA topoisomerase II/histidine kinase"/>
    <property type="match status" value="1"/>
</dbReference>
<comment type="caution">
    <text evidence="6">The sequence shown here is derived from an EMBL/GenBank/DDBJ whole genome shotgun (WGS) entry which is preliminary data.</text>
</comment>
<dbReference type="Gene3D" id="1.20.5.1930">
    <property type="match status" value="1"/>
</dbReference>
<evidence type="ECO:0000313" key="6">
    <source>
        <dbReference type="EMBL" id="MBB4919506.1"/>
    </source>
</evidence>
<dbReference type="Proteomes" id="UP000552644">
    <property type="component" value="Unassembled WGS sequence"/>
</dbReference>
<keyword evidence="4" id="KW-0472">Membrane</keyword>
<dbReference type="PANTHER" id="PTHR24421:SF63">
    <property type="entry name" value="SENSOR HISTIDINE KINASE DESK"/>
    <property type="match status" value="1"/>
</dbReference>
<evidence type="ECO:0000313" key="7">
    <source>
        <dbReference type="Proteomes" id="UP000552644"/>
    </source>
</evidence>
<feature type="transmembrane region" description="Helical" evidence="4">
    <location>
        <begin position="153"/>
        <end position="171"/>
    </location>
</feature>
<evidence type="ECO:0000256" key="2">
    <source>
        <dbReference type="ARBA" id="ARBA00022777"/>
    </source>
</evidence>
<keyword evidence="4" id="KW-0812">Transmembrane</keyword>
<dbReference type="Gene3D" id="3.30.565.10">
    <property type="entry name" value="Histidine kinase-like ATPase, C-terminal domain"/>
    <property type="match status" value="1"/>
</dbReference>
<name>A0A7W7QTL7_9ACTN</name>
<protein>
    <submittedName>
        <fullName evidence="6">Two-component system sensor histidine kinase DesK</fullName>
        <ecNumber evidence="6">2.7.13.3</ecNumber>
    </submittedName>
</protein>
<accession>A0A7W7QTL7</accession>